<feature type="domain" description="TonB-dependent receptor plug" evidence="8">
    <location>
        <begin position="90"/>
        <end position="206"/>
    </location>
</feature>
<comment type="subcellular location">
    <subcellularLocation>
        <location evidence="1 4">Cell outer membrane</location>
    </subcellularLocation>
</comment>
<keyword evidence="10" id="KW-1185">Reference proteome</keyword>
<feature type="signal peptide" evidence="6">
    <location>
        <begin position="1"/>
        <end position="40"/>
    </location>
</feature>
<dbReference type="InterPro" id="IPR012910">
    <property type="entry name" value="Plug_dom"/>
</dbReference>
<gene>
    <name evidence="9" type="ORF">RPR59_01870</name>
</gene>
<dbReference type="InterPro" id="IPR037066">
    <property type="entry name" value="Plug_dom_sf"/>
</dbReference>
<evidence type="ECO:0000256" key="4">
    <source>
        <dbReference type="RuleBase" id="RU003357"/>
    </source>
</evidence>
<evidence type="ECO:0000259" key="7">
    <source>
        <dbReference type="Pfam" id="PF00593"/>
    </source>
</evidence>
<evidence type="ECO:0000256" key="1">
    <source>
        <dbReference type="ARBA" id="ARBA00004442"/>
    </source>
</evidence>
<comment type="similarity">
    <text evidence="4">Belongs to the TonB-dependent receptor family.</text>
</comment>
<dbReference type="RefSeq" id="WP_313916082.1">
    <property type="nucleotide sequence ID" value="NZ_CP135076.1"/>
</dbReference>
<keyword evidence="6" id="KW-0732">Signal</keyword>
<keyword evidence="3" id="KW-0998">Cell outer membrane</keyword>
<keyword evidence="2 4" id="KW-0472">Membrane</keyword>
<feature type="chain" id="PRO_5045308613" evidence="6">
    <location>
        <begin position="41"/>
        <end position="1064"/>
    </location>
</feature>
<feature type="compositionally biased region" description="Low complexity" evidence="5">
    <location>
        <begin position="49"/>
        <end position="63"/>
    </location>
</feature>
<dbReference type="NCBIfam" id="TIGR01782">
    <property type="entry name" value="TonB-Xanth-Caul"/>
    <property type="match status" value="1"/>
</dbReference>
<dbReference type="Pfam" id="PF00593">
    <property type="entry name" value="TonB_dep_Rec_b-barrel"/>
    <property type="match status" value="2"/>
</dbReference>
<dbReference type="Gene3D" id="2.40.170.20">
    <property type="entry name" value="TonB-dependent receptor, beta-barrel domain"/>
    <property type="match status" value="2"/>
</dbReference>
<protein>
    <submittedName>
        <fullName evidence="9">TonB-dependent receptor</fullName>
    </submittedName>
</protein>
<dbReference type="InterPro" id="IPR000531">
    <property type="entry name" value="Beta-barrel_TonB"/>
</dbReference>
<evidence type="ECO:0000256" key="2">
    <source>
        <dbReference type="ARBA" id="ARBA00023136"/>
    </source>
</evidence>
<dbReference type="Gene3D" id="2.170.130.10">
    <property type="entry name" value="TonB-dependent receptor, plug domain"/>
    <property type="match status" value="1"/>
</dbReference>
<dbReference type="SUPFAM" id="SSF56935">
    <property type="entry name" value="Porins"/>
    <property type="match status" value="1"/>
</dbReference>
<reference evidence="9 10" key="1">
    <citation type="submission" date="2023-09" db="EMBL/GenBank/DDBJ databases">
        <authorList>
            <person name="Rey-Velasco X."/>
        </authorList>
    </citation>
    <scope>NUCLEOTIDE SEQUENCE [LARGE SCALE GENOMIC DNA]</scope>
    <source>
        <strain evidence="9 10">W311</strain>
    </source>
</reference>
<feature type="region of interest" description="Disordered" evidence="5">
    <location>
        <begin position="44"/>
        <end position="71"/>
    </location>
</feature>
<evidence type="ECO:0000256" key="5">
    <source>
        <dbReference type="SAM" id="MobiDB-lite"/>
    </source>
</evidence>
<evidence type="ECO:0000256" key="3">
    <source>
        <dbReference type="ARBA" id="ARBA00023237"/>
    </source>
</evidence>
<evidence type="ECO:0000313" key="9">
    <source>
        <dbReference type="EMBL" id="WNO54029.1"/>
    </source>
</evidence>
<proteinExistence type="inferred from homology"/>
<feature type="domain" description="TonB-dependent receptor-like beta-barrel" evidence="7">
    <location>
        <begin position="372"/>
        <end position="821"/>
    </location>
</feature>
<evidence type="ECO:0000259" key="8">
    <source>
        <dbReference type="Pfam" id="PF07715"/>
    </source>
</evidence>
<organism evidence="9 10">
    <name type="scientific">Stakelama saccharophila</name>
    <dbReference type="NCBI Taxonomy" id="3075605"/>
    <lineage>
        <taxon>Bacteria</taxon>
        <taxon>Pseudomonadati</taxon>
        <taxon>Pseudomonadota</taxon>
        <taxon>Alphaproteobacteria</taxon>
        <taxon>Sphingomonadales</taxon>
        <taxon>Sphingomonadaceae</taxon>
        <taxon>Stakelama</taxon>
    </lineage>
</organism>
<name>A0ABZ0B9G2_9SPHN</name>
<dbReference type="InterPro" id="IPR010104">
    <property type="entry name" value="TonB_rcpt_bac"/>
</dbReference>
<dbReference type="EMBL" id="CP135076">
    <property type="protein sequence ID" value="WNO54029.1"/>
    <property type="molecule type" value="Genomic_DNA"/>
</dbReference>
<dbReference type="PANTHER" id="PTHR40980">
    <property type="entry name" value="PLUG DOMAIN-CONTAINING PROTEIN"/>
    <property type="match status" value="1"/>
</dbReference>
<sequence>MGTSYSRTISRAGAGRSARATLFVGASALAIGAFAAPAWAQDNAGEDPAAGAQATGQSGASATPQEAETPPNEIVVTGIRASLERSIAIKRNSSGVVDAIAAEDIGKFPDANLAESLQRITGVAIDRTNGEGSLVTVRGFGPQYNLVTLNGRTLASSNVGVVGGDENADFAQGASRSFDFSNLASEGVRTLEVYKTGRAAIPSGGIGATINIVSRKPLDTGDTGLTGSIGAKAVYDTSVDGCLDCGSHITPEVSGVLSWADPSDTFGIGLFGSYQKRNFTSVSATSNAWNIQPYSEFLTGGFVEDDGSTVIENAPSDPDTLVAVPNDSRYHYAEGSRERINGQLVLQYRPSDSLLLTADALYAEQSQDEVRSDHSNWFSRPFDQVTFGGNDIVPTTVYLHETLNGVKDEGFEMQHRAEKNRLQDYGLNAQYELTDNFSVNVDGHFSKSTSRPDNPNGVSSTLVGLAANVVHAHSVDYSGDIPIQDVEFGSNPLSLDTLGSQIARTVASAQEQKVKEVRADFGWDLGEGSRFDFGGEYRDSNMHQTRVQTQQTLGDWGIVNPGDVEALAPGATQTFCLVCKFDDFGPVPDPESQTAFRADASELYSILSPYYTDQGNAIGQTSNEDNRVKEKIWAAYGQVTWDGQIAGRDANLVAGVRYEHTKTTSTSLITVPQSITWVSDNDFTVVLSGESNPLTATGSYDNILPSIDFRIEPAENLVTRFSFSKTIARPGYANLFSSTTVGGPPRPTYNGGVPTANRGNANLDPLSSDNFDVSAEYYFKPDSYISLGFFDKRVHNFVGTGQVTNSLFGLRDPSSGEAGSQSGEAVGALQNLGATVSDANLFVMTTLINQLGSVDAAVAEYTDPSHYDPATHELDADYVNNDINSRPGYDLPGNQDDPLYNFQISQPINNQDAEIYGFELAGQYFFGNTGIGVAAAYTLVRGDIGFDIDASPDEDQFALLGLSDTFNATLIYDKNGISARLAYNWRDKYLSALNRGADRNPVFTAPFGQLDLNISYDISPHIAVTFEGINLTEENLRTYGRDETQLFYAQELDRRFRFGARYRF</sequence>
<dbReference type="InterPro" id="IPR036942">
    <property type="entry name" value="Beta-barrel_TonB_sf"/>
</dbReference>
<dbReference type="Pfam" id="PF07715">
    <property type="entry name" value="Plug"/>
    <property type="match status" value="1"/>
</dbReference>
<keyword evidence="4" id="KW-0798">TonB box</keyword>
<dbReference type="PANTHER" id="PTHR40980:SF3">
    <property type="entry name" value="TONB-DEPENDENT RECEPTOR-LIKE BETA-BARREL DOMAIN-CONTAINING PROTEIN"/>
    <property type="match status" value="1"/>
</dbReference>
<feature type="domain" description="TonB-dependent receptor-like beta-barrel" evidence="7">
    <location>
        <begin position="867"/>
        <end position="1031"/>
    </location>
</feature>
<keyword evidence="9" id="KW-0675">Receptor</keyword>
<evidence type="ECO:0000256" key="6">
    <source>
        <dbReference type="SAM" id="SignalP"/>
    </source>
</evidence>
<evidence type="ECO:0000313" key="10">
    <source>
        <dbReference type="Proteomes" id="UP001302249"/>
    </source>
</evidence>
<accession>A0ABZ0B9G2</accession>
<dbReference type="Proteomes" id="UP001302249">
    <property type="component" value="Chromosome"/>
</dbReference>